<dbReference type="EMBL" id="QNRQ01000001">
    <property type="protein sequence ID" value="RBP42995.1"/>
    <property type="molecule type" value="Genomic_DNA"/>
</dbReference>
<dbReference type="InterPro" id="IPR036217">
    <property type="entry name" value="MethylDNA_cys_MeTrfase_DNAb"/>
</dbReference>
<dbReference type="SUPFAM" id="SSF46767">
    <property type="entry name" value="Methylated DNA-protein cysteine methyltransferase, C-terminal domain"/>
    <property type="match status" value="1"/>
</dbReference>
<dbReference type="GO" id="GO:0006281">
    <property type="term" value="P:DNA repair"/>
    <property type="evidence" value="ECO:0007669"/>
    <property type="project" value="UniProtKB-KW"/>
</dbReference>
<dbReference type="NCBIfam" id="TIGR00589">
    <property type="entry name" value="ogt"/>
    <property type="match status" value="1"/>
</dbReference>
<evidence type="ECO:0000313" key="11">
    <source>
        <dbReference type="Proteomes" id="UP000253628"/>
    </source>
</evidence>
<dbReference type="Gene3D" id="1.10.10.10">
    <property type="entry name" value="Winged helix-like DNA-binding domain superfamily/Winged helix DNA-binding domain"/>
    <property type="match status" value="1"/>
</dbReference>
<name>A0A366HM20_9BURK</name>
<evidence type="ECO:0000256" key="8">
    <source>
        <dbReference type="ARBA" id="ARBA00049348"/>
    </source>
</evidence>
<keyword evidence="4 10" id="KW-0489">Methyltransferase</keyword>
<comment type="caution">
    <text evidence="10">The sequence shown here is derived from an EMBL/GenBank/DDBJ whole genome shotgun (WGS) entry which is preliminary data.</text>
</comment>
<dbReference type="PROSITE" id="PS00374">
    <property type="entry name" value="MGMT"/>
    <property type="match status" value="1"/>
</dbReference>
<comment type="catalytic activity">
    <reaction evidence="8">
        <text>a 6-O-methyl-2'-deoxyguanosine in DNA + L-cysteinyl-[protein] = S-methyl-L-cysteinyl-[protein] + a 2'-deoxyguanosine in DNA</text>
        <dbReference type="Rhea" id="RHEA:24000"/>
        <dbReference type="Rhea" id="RHEA-COMP:10131"/>
        <dbReference type="Rhea" id="RHEA-COMP:10132"/>
        <dbReference type="Rhea" id="RHEA-COMP:11367"/>
        <dbReference type="Rhea" id="RHEA-COMP:11368"/>
        <dbReference type="ChEBI" id="CHEBI:29950"/>
        <dbReference type="ChEBI" id="CHEBI:82612"/>
        <dbReference type="ChEBI" id="CHEBI:85445"/>
        <dbReference type="ChEBI" id="CHEBI:85448"/>
        <dbReference type="EC" id="2.1.1.63"/>
    </reaction>
</comment>
<dbReference type="GO" id="GO:0032259">
    <property type="term" value="P:methylation"/>
    <property type="evidence" value="ECO:0007669"/>
    <property type="project" value="UniProtKB-KW"/>
</dbReference>
<comment type="catalytic activity">
    <reaction evidence="1">
        <text>a 4-O-methyl-thymidine in DNA + L-cysteinyl-[protein] = a thymidine in DNA + S-methyl-L-cysteinyl-[protein]</text>
        <dbReference type="Rhea" id="RHEA:53428"/>
        <dbReference type="Rhea" id="RHEA-COMP:10131"/>
        <dbReference type="Rhea" id="RHEA-COMP:10132"/>
        <dbReference type="Rhea" id="RHEA-COMP:13555"/>
        <dbReference type="Rhea" id="RHEA-COMP:13556"/>
        <dbReference type="ChEBI" id="CHEBI:29950"/>
        <dbReference type="ChEBI" id="CHEBI:82612"/>
        <dbReference type="ChEBI" id="CHEBI:137386"/>
        <dbReference type="ChEBI" id="CHEBI:137387"/>
        <dbReference type="EC" id="2.1.1.63"/>
    </reaction>
</comment>
<dbReference type="InterPro" id="IPR014048">
    <property type="entry name" value="MethylDNA_cys_MeTrfase_DNA-bd"/>
</dbReference>
<dbReference type="InterPro" id="IPR001497">
    <property type="entry name" value="MethylDNA_cys_MeTrfase_AS"/>
</dbReference>
<dbReference type="SUPFAM" id="SSF53155">
    <property type="entry name" value="Methylated DNA-protein cysteine methyltransferase domain"/>
    <property type="match status" value="2"/>
</dbReference>
<dbReference type="RefSeq" id="WP_242341683.1">
    <property type="nucleotide sequence ID" value="NZ_JACCEU010000001.1"/>
</dbReference>
<evidence type="ECO:0000256" key="3">
    <source>
        <dbReference type="ARBA" id="ARBA00011918"/>
    </source>
</evidence>
<feature type="domain" description="Methylated-DNA-[protein]-cysteine S-methyltransferase DNA binding" evidence="9">
    <location>
        <begin position="168"/>
        <end position="248"/>
    </location>
</feature>
<dbReference type="AlphaFoldDB" id="A0A366HM20"/>
<keyword evidence="6" id="KW-0227">DNA damage</keyword>
<organism evidence="10 11">
    <name type="scientific">Eoetvoesiella caeni</name>
    <dbReference type="NCBI Taxonomy" id="645616"/>
    <lineage>
        <taxon>Bacteria</taxon>
        <taxon>Pseudomonadati</taxon>
        <taxon>Pseudomonadota</taxon>
        <taxon>Betaproteobacteria</taxon>
        <taxon>Burkholderiales</taxon>
        <taxon>Alcaligenaceae</taxon>
        <taxon>Eoetvoesiella</taxon>
    </lineage>
</organism>
<dbReference type="InterPro" id="IPR036388">
    <property type="entry name" value="WH-like_DNA-bd_sf"/>
</dbReference>
<evidence type="ECO:0000256" key="5">
    <source>
        <dbReference type="ARBA" id="ARBA00022679"/>
    </source>
</evidence>
<keyword evidence="11" id="KW-1185">Reference proteome</keyword>
<evidence type="ECO:0000256" key="4">
    <source>
        <dbReference type="ARBA" id="ARBA00022603"/>
    </source>
</evidence>
<sequence>MDYYASMPSPLGLLLIKSDGLGLSGLYFVGQKDCPDVQGFEPMRPTRFDPKAGEYQGQPIRKFKAVRPEEQSADLFPFEHPGAESAVHASPVSSRQTSAAPEWDAGQIAKPLAGQAGEDAASALLTPMQADTPAAAMVLFEQTQAEMREYFESKRQVFDIPLRPQGTAFQQKVWRALLQTPYGKLVSYGDIAREAGMSGGHGRAVGTAVGRNPLTIIIPCHRVVSSSGTLTGYSGGLDRKLALLQLEGFALG</sequence>
<dbReference type="Proteomes" id="UP000253628">
    <property type="component" value="Unassembled WGS sequence"/>
</dbReference>
<dbReference type="GO" id="GO:0003908">
    <property type="term" value="F:methylated-DNA-[protein]-cysteine S-methyltransferase activity"/>
    <property type="evidence" value="ECO:0007669"/>
    <property type="project" value="UniProtKB-EC"/>
</dbReference>
<evidence type="ECO:0000313" key="10">
    <source>
        <dbReference type="EMBL" id="RBP42995.1"/>
    </source>
</evidence>
<dbReference type="CDD" id="cd06445">
    <property type="entry name" value="ATase"/>
    <property type="match status" value="1"/>
</dbReference>
<keyword evidence="5 10" id="KW-0808">Transferase</keyword>
<reference evidence="10 11" key="1">
    <citation type="submission" date="2018-06" db="EMBL/GenBank/DDBJ databases">
        <title>Genomic Encyclopedia of Type Strains, Phase IV (KMG-IV): sequencing the most valuable type-strain genomes for metagenomic binning, comparative biology and taxonomic classification.</title>
        <authorList>
            <person name="Goeker M."/>
        </authorList>
    </citation>
    <scope>NUCLEOTIDE SEQUENCE [LARGE SCALE GENOMIC DNA]</scope>
    <source>
        <strain evidence="10 11">DSM 25520</strain>
    </source>
</reference>
<evidence type="ECO:0000259" key="9">
    <source>
        <dbReference type="Pfam" id="PF01035"/>
    </source>
</evidence>
<dbReference type="PANTHER" id="PTHR10815">
    <property type="entry name" value="METHYLATED-DNA--PROTEIN-CYSTEINE METHYLTRANSFERASE"/>
    <property type="match status" value="1"/>
</dbReference>
<protein>
    <recommendedName>
        <fullName evidence="3">methylated-DNA--[protein]-cysteine S-methyltransferase</fullName>
        <ecNumber evidence="3">2.1.1.63</ecNumber>
    </recommendedName>
</protein>
<comment type="similarity">
    <text evidence="2">Belongs to the MGMT family.</text>
</comment>
<accession>A0A366HM20</accession>
<evidence type="ECO:0000256" key="6">
    <source>
        <dbReference type="ARBA" id="ARBA00022763"/>
    </source>
</evidence>
<evidence type="ECO:0000256" key="7">
    <source>
        <dbReference type="ARBA" id="ARBA00023204"/>
    </source>
</evidence>
<dbReference type="Pfam" id="PF01035">
    <property type="entry name" value="DNA_binding_1"/>
    <property type="match status" value="1"/>
</dbReference>
<evidence type="ECO:0000256" key="2">
    <source>
        <dbReference type="ARBA" id="ARBA00008711"/>
    </source>
</evidence>
<dbReference type="FunFam" id="1.10.10.10:FF:000214">
    <property type="entry name" value="Methylated-DNA--protein-cysteine methyltransferase"/>
    <property type="match status" value="1"/>
</dbReference>
<dbReference type="InterPro" id="IPR036631">
    <property type="entry name" value="MGMT_N_sf"/>
</dbReference>
<dbReference type="PANTHER" id="PTHR10815:SF13">
    <property type="entry name" value="METHYLATED-DNA--PROTEIN-CYSTEINE METHYLTRANSFERASE"/>
    <property type="match status" value="1"/>
</dbReference>
<evidence type="ECO:0000256" key="1">
    <source>
        <dbReference type="ARBA" id="ARBA00001286"/>
    </source>
</evidence>
<keyword evidence="7" id="KW-0234">DNA repair</keyword>
<gene>
    <name evidence="10" type="ORF">DFR37_101120</name>
</gene>
<dbReference type="EC" id="2.1.1.63" evidence="3"/>
<proteinExistence type="inferred from homology"/>